<comment type="caution">
    <text evidence="1">The sequence shown here is derived from an EMBL/GenBank/DDBJ whole genome shotgun (WGS) entry which is preliminary data.</text>
</comment>
<dbReference type="Proteomes" id="UP000732377">
    <property type="component" value="Unassembled WGS sequence"/>
</dbReference>
<reference evidence="1" key="1">
    <citation type="submission" date="2017-11" db="EMBL/GenBank/DDBJ databases">
        <title>Three new genomes from thermophilic consortium.</title>
        <authorList>
            <person name="Quaggio R."/>
            <person name="Amgarten D."/>
            <person name="Setubal J.C."/>
        </authorList>
    </citation>
    <scope>NUCLEOTIDE SEQUENCE</scope>
    <source>
        <strain evidence="1">ZCTH01-B2</strain>
    </source>
</reference>
<organism evidence="1 2">
    <name type="scientific">Symbiobacterium thermophilum</name>
    <dbReference type="NCBI Taxonomy" id="2734"/>
    <lineage>
        <taxon>Bacteria</taxon>
        <taxon>Bacillati</taxon>
        <taxon>Bacillota</taxon>
        <taxon>Clostridia</taxon>
        <taxon>Eubacteriales</taxon>
        <taxon>Symbiobacteriaceae</taxon>
        <taxon>Symbiobacterium</taxon>
    </lineage>
</organism>
<evidence type="ECO:0000313" key="2">
    <source>
        <dbReference type="Proteomes" id="UP000732377"/>
    </source>
</evidence>
<name>A0A953IB66_SYMTR</name>
<dbReference type="EMBL" id="PIUK01000263">
    <property type="protein sequence ID" value="MBY6277848.1"/>
    <property type="molecule type" value="Genomic_DNA"/>
</dbReference>
<sequence>MSKHTLGPWEIRRPAHITWNGPTGAFEIYAGDKLICQRPWAEGNPQAIKEHEANASLIAAAPDLLGACEEAIALIEGWDSGATEADVRRVMGLLNTAIAKAKGEG</sequence>
<accession>A0A953IB66</accession>
<protein>
    <submittedName>
        <fullName evidence="1">Uncharacterized protein</fullName>
    </submittedName>
</protein>
<dbReference type="RefSeq" id="WP_273381235.1">
    <property type="nucleotide sequence ID" value="NZ_PIUK01000263.1"/>
</dbReference>
<proteinExistence type="predicted"/>
<evidence type="ECO:0000313" key="1">
    <source>
        <dbReference type="EMBL" id="MBY6277848.1"/>
    </source>
</evidence>
<gene>
    <name evidence="1" type="ORF">CWE10_16965</name>
</gene>
<dbReference type="AlphaFoldDB" id="A0A953IB66"/>